<evidence type="ECO:0000313" key="4">
    <source>
        <dbReference type="Proteomes" id="UP000271626"/>
    </source>
</evidence>
<accession>A0A3P8KBR0</accession>
<keyword evidence="1" id="KW-0472">Membrane</keyword>
<name>A0A3P8KBR0_TSUPA</name>
<gene>
    <name evidence="3" type="ORF">NCTC10741_00042</name>
</gene>
<evidence type="ECO:0000256" key="1">
    <source>
        <dbReference type="SAM" id="Phobius"/>
    </source>
</evidence>
<dbReference type="AlphaFoldDB" id="A0A3P8KBR0"/>
<dbReference type="InterPro" id="IPR005182">
    <property type="entry name" value="YdbS-like_PH"/>
</dbReference>
<sequence length="181" mass="19242">MSCLAGRMTLPGTPAPAGAAEVLRPPAHQVSPRAKTWWTVRAAIRWVIVIPLVTIVLAVIPDVPWYVAVAAFLLLAAAAAAHLIVMPRFRYAFHRWEINHVAVYSQAGWLTRTRVLIPISRVQVIDTVAGPLERSFGLSTVTVTTASSAGTVRISGLPTETAQAIAAGLTVSAAEDTDDAT</sequence>
<feature type="transmembrane region" description="Helical" evidence="1">
    <location>
        <begin position="42"/>
        <end position="60"/>
    </location>
</feature>
<evidence type="ECO:0000259" key="2">
    <source>
        <dbReference type="Pfam" id="PF03703"/>
    </source>
</evidence>
<feature type="transmembrane region" description="Helical" evidence="1">
    <location>
        <begin position="66"/>
        <end position="85"/>
    </location>
</feature>
<organism evidence="3 4">
    <name type="scientific">Tsukamurella paurometabola</name>
    <name type="common">Corynebacterium paurometabolum</name>
    <dbReference type="NCBI Taxonomy" id="2061"/>
    <lineage>
        <taxon>Bacteria</taxon>
        <taxon>Bacillati</taxon>
        <taxon>Actinomycetota</taxon>
        <taxon>Actinomycetes</taxon>
        <taxon>Mycobacteriales</taxon>
        <taxon>Tsukamurellaceae</taxon>
        <taxon>Tsukamurella</taxon>
    </lineage>
</organism>
<keyword evidence="1" id="KW-1133">Transmembrane helix</keyword>
<feature type="domain" description="YdbS-like PH" evidence="2">
    <location>
        <begin position="91"/>
        <end position="166"/>
    </location>
</feature>
<dbReference type="PANTHER" id="PTHR34473">
    <property type="entry name" value="UPF0699 TRANSMEMBRANE PROTEIN YDBS"/>
    <property type="match status" value="1"/>
</dbReference>
<evidence type="ECO:0000313" key="3">
    <source>
        <dbReference type="EMBL" id="VDR36948.1"/>
    </source>
</evidence>
<dbReference type="Proteomes" id="UP000271626">
    <property type="component" value="Chromosome"/>
</dbReference>
<dbReference type="Pfam" id="PF03703">
    <property type="entry name" value="bPH_2"/>
    <property type="match status" value="1"/>
</dbReference>
<keyword evidence="1" id="KW-0812">Transmembrane</keyword>
<reference evidence="3 4" key="1">
    <citation type="submission" date="2018-12" db="EMBL/GenBank/DDBJ databases">
        <authorList>
            <consortium name="Pathogen Informatics"/>
        </authorList>
    </citation>
    <scope>NUCLEOTIDE SEQUENCE [LARGE SCALE GENOMIC DNA]</scope>
    <source>
        <strain evidence="3 4">NCTC10741</strain>
    </source>
</reference>
<dbReference type="PANTHER" id="PTHR34473:SF3">
    <property type="entry name" value="TRANSMEMBRANE PROTEIN-RELATED"/>
    <property type="match status" value="1"/>
</dbReference>
<protein>
    <submittedName>
        <fullName evidence="3">Bacterial membrane flanked domain</fullName>
    </submittedName>
</protein>
<dbReference type="EMBL" id="LR131273">
    <property type="protein sequence ID" value="VDR36948.1"/>
    <property type="molecule type" value="Genomic_DNA"/>
</dbReference>
<proteinExistence type="predicted"/>